<organism evidence="1 2">
    <name type="scientific">Cupriavidus plantarum</name>
    <dbReference type="NCBI Taxonomy" id="942865"/>
    <lineage>
        <taxon>Bacteria</taxon>
        <taxon>Pseudomonadati</taxon>
        <taxon>Pseudomonadota</taxon>
        <taxon>Betaproteobacteria</taxon>
        <taxon>Burkholderiales</taxon>
        <taxon>Burkholderiaceae</taxon>
        <taxon>Cupriavidus</taxon>
    </lineage>
</organism>
<dbReference type="EMBL" id="QGGT01000004">
    <property type="protein sequence ID" value="PWK33509.1"/>
    <property type="molecule type" value="Genomic_DNA"/>
</dbReference>
<evidence type="ECO:0000313" key="1">
    <source>
        <dbReference type="EMBL" id="PWK33509.1"/>
    </source>
</evidence>
<keyword evidence="2" id="KW-1185">Reference proteome</keyword>
<dbReference type="AlphaFoldDB" id="A0A316EN03"/>
<evidence type="ECO:0008006" key="3">
    <source>
        <dbReference type="Google" id="ProtNLM"/>
    </source>
</evidence>
<gene>
    <name evidence="1" type="ORF">C7419_104184</name>
</gene>
<protein>
    <recommendedName>
        <fullName evidence="3">Transcriptional regulator with AbiEi antitoxin domain of type IV toxin-antitoxin system</fullName>
    </recommendedName>
</protein>
<dbReference type="Proteomes" id="UP000245754">
    <property type="component" value="Unassembled WGS sequence"/>
</dbReference>
<dbReference type="InterPro" id="IPR036390">
    <property type="entry name" value="WH_DNA-bd_sf"/>
</dbReference>
<sequence>MANDGTEPRAGGLGPSRDTSLRALLISALEDSTQCKVVEEPQGELGPGLASPDLALALKRGNRRDASVAAVFLRHAYPRDIRAALWTLDGYKRALPADADPILLVAADSLSPGSKQLLRERGVAYFERAGTLFVRWRHWLVNIERPPSEAPPHSDAFALFTDAREKVIHALLKHGGKWLTGTDLAELSGTSSYTCSVVLNELEKREWCETTGAGQTLRRRLVEPQQLLDAWSQHWIQRKETRSHWYYLPTGSAPVMEQVCECIGKADVSLPWAFTGAAPANILAPLLTSVDVVTLAVPPGGTETIARALKAKPAEKGANVTIVERRGAGMQFLDSHGGRRAPFTSPFVMFMDLLDGRGRNKELAEALREKLMGSDME</sequence>
<evidence type="ECO:0000313" key="2">
    <source>
        <dbReference type="Proteomes" id="UP000245754"/>
    </source>
</evidence>
<name>A0A316EN03_9BURK</name>
<dbReference type="InterPro" id="IPR036388">
    <property type="entry name" value="WH-like_DNA-bd_sf"/>
</dbReference>
<reference evidence="1 2" key="1">
    <citation type="submission" date="2018-05" db="EMBL/GenBank/DDBJ databases">
        <title>Genomic Encyclopedia of Type Strains, Phase IV (KMG-V): Genome sequencing to study the core and pangenomes of soil and plant-associated prokaryotes.</title>
        <authorList>
            <person name="Whitman W."/>
        </authorList>
    </citation>
    <scope>NUCLEOTIDE SEQUENCE [LARGE SCALE GENOMIC DNA]</scope>
    <source>
        <strain evidence="1 2">SLV-132</strain>
    </source>
</reference>
<proteinExistence type="predicted"/>
<dbReference type="SUPFAM" id="SSF46785">
    <property type="entry name" value="Winged helix' DNA-binding domain"/>
    <property type="match status" value="1"/>
</dbReference>
<comment type="caution">
    <text evidence="1">The sequence shown here is derived from an EMBL/GenBank/DDBJ whole genome shotgun (WGS) entry which is preliminary data.</text>
</comment>
<dbReference type="Gene3D" id="1.10.10.10">
    <property type="entry name" value="Winged helix-like DNA-binding domain superfamily/Winged helix DNA-binding domain"/>
    <property type="match status" value="1"/>
</dbReference>
<accession>A0A316EN03</accession>